<keyword evidence="3" id="KW-1185">Reference proteome</keyword>
<dbReference type="InterPro" id="IPR035901">
    <property type="entry name" value="GIY-YIG_endonuc_sf"/>
</dbReference>
<reference evidence="2" key="1">
    <citation type="submission" date="2010-08" db="EMBL/GenBank/DDBJ databases">
        <authorList>
            <person name="Muzny D."/>
            <person name="Qin X."/>
            <person name="Buhay C."/>
            <person name="Dugan-Rocha S."/>
            <person name="Ding Y."/>
            <person name="Chen G."/>
            <person name="Hawes A."/>
            <person name="Holder M."/>
            <person name="Jhangiani S."/>
            <person name="Johnson A."/>
            <person name="Khan Z."/>
            <person name="Li Z."/>
            <person name="Liu W."/>
            <person name="Liu X."/>
            <person name="Perez L."/>
            <person name="Shen H."/>
            <person name="Wang Q."/>
            <person name="Watt J."/>
            <person name="Xi L."/>
            <person name="Xin Y."/>
            <person name="Zhou J."/>
            <person name="Deng J."/>
            <person name="Jiang H."/>
            <person name="Liu Y."/>
            <person name="Qu J."/>
            <person name="Song X.-Z."/>
            <person name="Zhang L."/>
            <person name="Villasana D."/>
            <person name="Johnson A."/>
            <person name="Liu J."/>
            <person name="Liyanage D."/>
            <person name="Lorensuhewa L."/>
            <person name="Robinson T."/>
            <person name="Song A."/>
            <person name="Song B.-B."/>
            <person name="Dinh H."/>
            <person name="Thornton R."/>
            <person name="Coyle M."/>
            <person name="Francisco L."/>
            <person name="Jackson L."/>
            <person name="Javaid M."/>
            <person name="Korchina V."/>
            <person name="Kovar C."/>
            <person name="Mata R."/>
            <person name="Mathew T."/>
            <person name="Ngo R."/>
            <person name="Nguyen L."/>
            <person name="Nguyen N."/>
            <person name="Okwuonu G."/>
            <person name="Ongeri F."/>
            <person name="Pham C."/>
            <person name="Simmons D."/>
            <person name="Wilczek-Boney K."/>
            <person name="Hale W."/>
            <person name="Jakkamsetti A."/>
            <person name="Pham P."/>
            <person name="Ruth R."/>
            <person name="San Lucas F."/>
            <person name="Warren J."/>
            <person name="Zhang J."/>
            <person name="Zhao Z."/>
            <person name="Zhou C."/>
            <person name="Zhu D."/>
            <person name="Lee S."/>
            <person name="Bess C."/>
            <person name="Blankenburg K."/>
            <person name="Forbes L."/>
            <person name="Fu Q."/>
            <person name="Gubbala S."/>
            <person name="Hirani K."/>
            <person name="Jayaseelan J.C."/>
            <person name="Lara F."/>
            <person name="Munidasa M."/>
            <person name="Palculict T."/>
            <person name="Patil S."/>
            <person name="Pu L.-L."/>
            <person name="Saada N."/>
            <person name="Tang L."/>
            <person name="Weissenberger G."/>
            <person name="Zhu Y."/>
            <person name="Hemphill L."/>
            <person name="Shang Y."/>
            <person name="Youmans B."/>
            <person name="Ayvaz T."/>
            <person name="Ross M."/>
            <person name="Santibanez J."/>
            <person name="Aqrawi P."/>
            <person name="Gross S."/>
            <person name="Joshi V."/>
            <person name="Fowler G."/>
            <person name="Nazareth L."/>
            <person name="Reid J."/>
            <person name="Worley K."/>
            <person name="Petrosino J."/>
            <person name="Highlander S."/>
            <person name="Gibbs R."/>
        </authorList>
    </citation>
    <scope>NUCLEOTIDE SEQUENCE [LARGE SCALE GENOMIC DNA]</scope>
    <source>
        <strain evidence="2">DSM 15272</strain>
    </source>
</reference>
<evidence type="ECO:0000313" key="2">
    <source>
        <dbReference type="EMBL" id="EFQ82739.1"/>
    </source>
</evidence>
<dbReference type="Proteomes" id="UP000003111">
    <property type="component" value="Unassembled WGS sequence"/>
</dbReference>
<dbReference type="EMBL" id="ACLF03000006">
    <property type="protein sequence ID" value="EFQ82739.1"/>
    <property type="molecule type" value="Genomic_DNA"/>
</dbReference>
<dbReference type="Pfam" id="PF01541">
    <property type="entry name" value="GIY-YIG"/>
    <property type="match status" value="1"/>
</dbReference>
<dbReference type="RefSeq" id="WP_007077040.1">
    <property type="nucleotide sequence ID" value="NZ_CM001024.1"/>
</dbReference>
<dbReference type="PROSITE" id="PS50164">
    <property type="entry name" value="GIY_YIG"/>
    <property type="match status" value="1"/>
</dbReference>
<evidence type="ECO:0000259" key="1">
    <source>
        <dbReference type="PROSITE" id="PS50164"/>
    </source>
</evidence>
<dbReference type="InterPro" id="IPR000305">
    <property type="entry name" value="GIY-YIG_endonuc"/>
</dbReference>
<dbReference type="AlphaFoldDB" id="E2SE12"/>
<dbReference type="STRING" id="585531.HMPREF0063_11948"/>
<feature type="domain" description="GIY-YIG" evidence="1">
    <location>
        <begin position="8"/>
        <end position="84"/>
    </location>
</feature>
<evidence type="ECO:0000313" key="3">
    <source>
        <dbReference type="Proteomes" id="UP000003111"/>
    </source>
</evidence>
<proteinExistence type="predicted"/>
<name>E2SE12_9ACTN</name>
<organism evidence="2 3">
    <name type="scientific">Aeromicrobium marinum DSM 15272</name>
    <dbReference type="NCBI Taxonomy" id="585531"/>
    <lineage>
        <taxon>Bacteria</taxon>
        <taxon>Bacillati</taxon>
        <taxon>Actinomycetota</taxon>
        <taxon>Actinomycetes</taxon>
        <taxon>Propionibacteriales</taxon>
        <taxon>Nocardioidaceae</taxon>
        <taxon>Aeromicrobium</taxon>
    </lineage>
</organism>
<comment type="caution">
    <text evidence="2">The sequence shown here is derived from an EMBL/GenBank/DDBJ whole genome shotgun (WGS) entry which is preliminary data.</text>
</comment>
<accession>E2SE12</accession>
<dbReference type="Gene3D" id="3.40.1440.10">
    <property type="entry name" value="GIY-YIG endonuclease"/>
    <property type="match status" value="1"/>
</dbReference>
<sequence>MKVDRTNATHWVYRCFDQDGRLIYVGSTANLPNRLAQHRSTSWWAPTVTKVRAHVYPTGITAREVERRAIRDEVPRWNKSGKWAGRHLWTEQDWFDWFTVLIRDSETPNGAYLPKGLVTAVADYRALFGTPVPALIEQRIETLQRLARERAAELDLVGVRRRREIQRQDELSARRGRKAVSA</sequence>
<dbReference type="SUPFAM" id="SSF82771">
    <property type="entry name" value="GIY-YIG endonuclease"/>
    <property type="match status" value="1"/>
</dbReference>
<gene>
    <name evidence="2" type="ORF">HMPREF0063_11948</name>
</gene>
<dbReference type="OrthoDB" id="4336423at2"/>
<dbReference type="HOGENOM" id="CLU_1479104_0_0_11"/>
<protein>
    <recommendedName>
        <fullName evidence="1">GIY-YIG domain-containing protein</fullName>
    </recommendedName>
</protein>